<evidence type="ECO:0000256" key="3">
    <source>
        <dbReference type="ARBA" id="ARBA00022824"/>
    </source>
</evidence>
<dbReference type="GO" id="GO:0005789">
    <property type="term" value="C:endoplasmic reticulum membrane"/>
    <property type="evidence" value="ECO:0007669"/>
    <property type="project" value="UniProtKB-SubCell"/>
</dbReference>
<dbReference type="InterPro" id="IPR021013">
    <property type="entry name" value="ATPase_Vma12"/>
</dbReference>
<dbReference type="AlphaFoldDB" id="A0A139HGW3"/>
<evidence type="ECO:0000256" key="4">
    <source>
        <dbReference type="ARBA" id="ARBA00022989"/>
    </source>
</evidence>
<dbReference type="PANTHER" id="PTHR31394:SF1">
    <property type="entry name" value="TRANSMEMBRANE PROTEIN 199"/>
    <property type="match status" value="1"/>
</dbReference>
<comment type="subcellular location">
    <subcellularLocation>
        <location evidence="1">Endoplasmic reticulum membrane</location>
        <topology evidence="1">Multi-pass membrane protein</topology>
    </subcellularLocation>
</comment>
<sequence>MVLLTITAPAKAAIDEFCRLKLFADRGDECDDERLEKLSKAEIGSPIEHQELIDVSKHLVAARAGGDDQSAKQWRLDTLLKGASVYRPPPPPKPEPTSEYKALMQRLRKQEEQREYERMINPPPKLETFSQRFPNAAHRFGPSYNTADELDEVTYSDVNRQMILIINVLISIICTSVAVWMAARRWNVVPRMLLAFVSSTVVAVAEVAIYMGYIKRIGDAKTKERKAIEKKEIVDTWVIDGKSTSQQTNMSDSVRFRKGKHR</sequence>
<keyword evidence="8" id="KW-1185">Reference proteome</keyword>
<dbReference type="OrthoDB" id="19981at2759"/>
<evidence type="ECO:0000313" key="8">
    <source>
        <dbReference type="Proteomes" id="UP000070133"/>
    </source>
</evidence>
<organism evidence="7 8">
    <name type="scientific">Pseudocercospora eumusae</name>
    <dbReference type="NCBI Taxonomy" id="321146"/>
    <lineage>
        <taxon>Eukaryota</taxon>
        <taxon>Fungi</taxon>
        <taxon>Dikarya</taxon>
        <taxon>Ascomycota</taxon>
        <taxon>Pezizomycotina</taxon>
        <taxon>Dothideomycetes</taxon>
        <taxon>Dothideomycetidae</taxon>
        <taxon>Mycosphaerellales</taxon>
        <taxon>Mycosphaerellaceae</taxon>
        <taxon>Pseudocercospora</taxon>
    </lineage>
</organism>
<keyword evidence="4 6" id="KW-1133">Transmembrane helix</keyword>
<feature type="transmembrane region" description="Helical" evidence="6">
    <location>
        <begin position="193"/>
        <end position="213"/>
    </location>
</feature>
<dbReference type="Pfam" id="PF11712">
    <property type="entry name" value="Vma12"/>
    <property type="match status" value="1"/>
</dbReference>
<name>A0A139HGW3_9PEZI</name>
<dbReference type="STRING" id="321146.A0A139HGW3"/>
<dbReference type="Proteomes" id="UP000070133">
    <property type="component" value="Unassembled WGS sequence"/>
</dbReference>
<reference evidence="7 8" key="1">
    <citation type="submission" date="2015-07" db="EMBL/GenBank/DDBJ databases">
        <title>Comparative genomics of the Sigatoka disease complex on banana suggests a link between parallel evolutionary changes in Pseudocercospora fijiensis and Pseudocercospora eumusae and increased virulence on the banana host.</title>
        <authorList>
            <person name="Chang T.-C."/>
            <person name="Salvucci A."/>
            <person name="Crous P.W."/>
            <person name="Stergiopoulos I."/>
        </authorList>
    </citation>
    <scope>NUCLEOTIDE SEQUENCE [LARGE SCALE GENOMIC DNA]</scope>
    <source>
        <strain evidence="7 8">CBS 114824</strain>
    </source>
</reference>
<evidence type="ECO:0000313" key="7">
    <source>
        <dbReference type="EMBL" id="KXT01690.1"/>
    </source>
</evidence>
<feature type="transmembrane region" description="Helical" evidence="6">
    <location>
        <begin position="162"/>
        <end position="181"/>
    </location>
</feature>
<accession>A0A139HGW3</accession>
<dbReference type="EMBL" id="LFZN01000051">
    <property type="protein sequence ID" value="KXT01690.1"/>
    <property type="molecule type" value="Genomic_DNA"/>
</dbReference>
<keyword evidence="5 6" id="KW-0472">Membrane</keyword>
<gene>
    <name evidence="7" type="ORF">AC578_2747</name>
</gene>
<dbReference type="GO" id="GO:0070072">
    <property type="term" value="P:vacuolar proton-transporting V-type ATPase complex assembly"/>
    <property type="evidence" value="ECO:0007669"/>
    <property type="project" value="InterPro"/>
</dbReference>
<dbReference type="PANTHER" id="PTHR31394">
    <property type="entry name" value="TRANSMEMBRANE PROTEIN 199"/>
    <property type="match status" value="1"/>
</dbReference>
<keyword evidence="2 6" id="KW-0812">Transmembrane</keyword>
<evidence type="ECO:0000256" key="1">
    <source>
        <dbReference type="ARBA" id="ARBA00004477"/>
    </source>
</evidence>
<evidence type="ECO:0000256" key="5">
    <source>
        <dbReference type="ARBA" id="ARBA00023136"/>
    </source>
</evidence>
<evidence type="ECO:0000256" key="2">
    <source>
        <dbReference type="ARBA" id="ARBA00022692"/>
    </source>
</evidence>
<evidence type="ECO:0000256" key="6">
    <source>
        <dbReference type="SAM" id="Phobius"/>
    </source>
</evidence>
<comment type="caution">
    <text evidence="7">The sequence shown here is derived from an EMBL/GenBank/DDBJ whole genome shotgun (WGS) entry which is preliminary data.</text>
</comment>
<keyword evidence="3" id="KW-0256">Endoplasmic reticulum</keyword>
<proteinExistence type="predicted"/>
<protein>
    <submittedName>
        <fullName evidence="7">Uncharacterized protein</fullName>
    </submittedName>
</protein>